<reference evidence="3" key="1">
    <citation type="journal article" date="2014" name="Proc. Natl. Acad. Sci. U.S.A.">
        <title>Extensive sampling of basidiomycete genomes demonstrates inadequacy of the white-rot/brown-rot paradigm for wood decay fungi.</title>
        <authorList>
            <person name="Riley R."/>
            <person name="Salamov A.A."/>
            <person name="Brown D.W."/>
            <person name="Nagy L.G."/>
            <person name="Floudas D."/>
            <person name="Held B.W."/>
            <person name="Levasseur A."/>
            <person name="Lombard V."/>
            <person name="Morin E."/>
            <person name="Otillar R."/>
            <person name="Lindquist E.A."/>
            <person name="Sun H."/>
            <person name="LaButti K.M."/>
            <person name="Schmutz J."/>
            <person name="Jabbour D."/>
            <person name="Luo H."/>
            <person name="Baker S.E."/>
            <person name="Pisabarro A.G."/>
            <person name="Walton J.D."/>
            <person name="Blanchette R.A."/>
            <person name="Henrissat B."/>
            <person name="Martin F."/>
            <person name="Cullen D."/>
            <person name="Hibbett D.S."/>
            <person name="Grigoriev I.V."/>
        </authorList>
    </citation>
    <scope>NUCLEOTIDE SEQUENCE [LARGE SCALE GENOMIC DNA]</scope>
    <source>
        <strain evidence="3">PC15</strain>
    </source>
</reference>
<dbReference type="HOGENOM" id="CLU_2039014_0_0_1"/>
<sequence>MSTRLTGKGIRRIKASRATTLHRSFVRPLLNGRLVHHSRPLTTPAAMDSPTRVLPDCWGHRGASSRFPENTLASFKAAMRDGAEGIESESANVHVSKDDVVIMFHDPDLSRTTDSKGAYLS</sequence>
<protein>
    <recommendedName>
        <fullName evidence="1">GP-PDE domain-containing protein</fullName>
    </recommendedName>
</protein>
<dbReference type="GO" id="GO:0006629">
    <property type="term" value="P:lipid metabolic process"/>
    <property type="evidence" value="ECO:0007669"/>
    <property type="project" value="InterPro"/>
</dbReference>
<dbReference type="PANTHER" id="PTHR43805">
    <property type="entry name" value="GLYCEROPHOSPHORYL DIESTER PHOSPHODIESTERASE"/>
    <property type="match status" value="1"/>
</dbReference>
<dbReference type="Gene3D" id="3.20.20.190">
    <property type="entry name" value="Phosphatidylinositol (PI) phosphodiesterase"/>
    <property type="match status" value="1"/>
</dbReference>
<feature type="domain" description="GP-PDE" evidence="1">
    <location>
        <begin position="55"/>
        <end position="121"/>
    </location>
</feature>
<dbReference type="InterPro" id="IPR017946">
    <property type="entry name" value="PLC-like_Pdiesterase_TIM-brl"/>
</dbReference>
<dbReference type="InParanoid" id="A0A067NMQ3"/>
<dbReference type="EMBL" id="KL198010">
    <property type="protein sequence ID" value="KDQ25387.1"/>
    <property type="molecule type" value="Genomic_DNA"/>
</dbReference>
<organism evidence="2 3">
    <name type="scientific">Pleurotus ostreatus (strain PC15)</name>
    <name type="common">Oyster mushroom</name>
    <dbReference type="NCBI Taxonomy" id="1137138"/>
    <lineage>
        <taxon>Eukaryota</taxon>
        <taxon>Fungi</taxon>
        <taxon>Dikarya</taxon>
        <taxon>Basidiomycota</taxon>
        <taxon>Agaricomycotina</taxon>
        <taxon>Agaricomycetes</taxon>
        <taxon>Agaricomycetidae</taxon>
        <taxon>Agaricales</taxon>
        <taxon>Pleurotineae</taxon>
        <taxon>Pleurotaceae</taxon>
        <taxon>Pleurotus</taxon>
    </lineage>
</organism>
<name>A0A067NMQ3_PLEO1</name>
<dbReference type="Pfam" id="PF03009">
    <property type="entry name" value="GDPD"/>
    <property type="match status" value="1"/>
</dbReference>
<dbReference type="InterPro" id="IPR030395">
    <property type="entry name" value="GP_PDE_dom"/>
</dbReference>
<evidence type="ECO:0000313" key="2">
    <source>
        <dbReference type="EMBL" id="KDQ25387.1"/>
    </source>
</evidence>
<dbReference type="STRING" id="1137138.A0A067NMQ3"/>
<evidence type="ECO:0000313" key="3">
    <source>
        <dbReference type="Proteomes" id="UP000027073"/>
    </source>
</evidence>
<dbReference type="SUPFAM" id="SSF51695">
    <property type="entry name" value="PLC-like phosphodiesterases"/>
    <property type="match status" value="1"/>
</dbReference>
<evidence type="ECO:0000259" key="1">
    <source>
        <dbReference type="PROSITE" id="PS51704"/>
    </source>
</evidence>
<dbReference type="PANTHER" id="PTHR43805:SF1">
    <property type="entry name" value="GP-PDE DOMAIN-CONTAINING PROTEIN"/>
    <property type="match status" value="1"/>
</dbReference>
<proteinExistence type="predicted"/>
<gene>
    <name evidence="2" type="ORF">PLEOSDRAFT_1113425</name>
</gene>
<dbReference type="AlphaFoldDB" id="A0A067NMQ3"/>
<accession>A0A067NMQ3</accession>
<dbReference type="VEuPathDB" id="FungiDB:PLEOSDRAFT_1113425"/>
<dbReference type="OrthoDB" id="3028723at2759"/>
<dbReference type="GO" id="GO:0008081">
    <property type="term" value="F:phosphoric diester hydrolase activity"/>
    <property type="evidence" value="ECO:0007669"/>
    <property type="project" value="InterPro"/>
</dbReference>
<dbReference type="PROSITE" id="PS51704">
    <property type="entry name" value="GP_PDE"/>
    <property type="match status" value="1"/>
</dbReference>
<dbReference type="Proteomes" id="UP000027073">
    <property type="component" value="Unassembled WGS sequence"/>
</dbReference>